<reference evidence="2 3" key="1">
    <citation type="submission" date="2018-03" db="EMBL/GenBank/DDBJ databases">
        <title>Brevisbacillus phylogenomics.</title>
        <authorList>
            <person name="Dunlap C."/>
        </authorList>
    </citation>
    <scope>NUCLEOTIDE SEQUENCE [LARGE SCALE GENOMIC DNA]</scope>
    <source>
        <strain evidence="2 3">NRRL B-41110</strain>
    </source>
</reference>
<proteinExistence type="predicted"/>
<comment type="caution">
    <text evidence="2">The sequence shown here is derived from an EMBL/GenBank/DDBJ whole genome shotgun (WGS) entry which is preliminary data.</text>
</comment>
<evidence type="ECO:0000313" key="2">
    <source>
        <dbReference type="EMBL" id="PSK08038.1"/>
    </source>
</evidence>
<keyword evidence="1" id="KW-0472">Membrane</keyword>
<protein>
    <submittedName>
        <fullName evidence="2">Uncharacterized protein</fullName>
    </submittedName>
</protein>
<keyword evidence="3" id="KW-1185">Reference proteome</keyword>
<feature type="transmembrane region" description="Helical" evidence="1">
    <location>
        <begin position="37"/>
        <end position="57"/>
    </location>
</feature>
<keyword evidence="1" id="KW-0812">Transmembrane</keyword>
<dbReference type="EMBL" id="PXZO01000037">
    <property type="protein sequence ID" value="PSK08038.1"/>
    <property type="molecule type" value="Genomic_DNA"/>
</dbReference>
<keyword evidence="1" id="KW-1133">Transmembrane helix</keyword>
<organism evidence="2 3">
    <name type="scientific">Brevibacillus porteri</name>
    <dbReference type="NCBI Taxonomy" id="2126350"/>
    <lineage>
        <taxon>Bacteria</taxon>
        <taxon>Bacillati</taxon>
        <taxon>Bacillota</taxon>
        <taxon>Bacilli</taxon>
        <taxon>Bacillales</taxon>
        <taxon>Paenibacillaceae</taxon>
        <taxon>Brevibacillus</taxon>
    </lineage>
</organism>
<evidence type="ECO:0000256" key="1">
    <source>
        <dbReference type="SAM" id="Phobius"/>
    </source>
</evidence>
<dbReference type="RefSeq" id="WP_106835246.1">
    <property type="nucleotide sequence ID" value="NZ_JARMEW010000033.1"/>
</dbReference>
<feature type="transmembrane region" description="Helical" evidence="1">
    <location>
        <begin position="6"/>
        <end position="25"/>
    </location>
</feature>
<evidence type="ECO:0000313" key="3">
    <source>
        <dbReference type="Proteomes" id="UP000241645"/>
    </source>
</evidence>
<name>A0ABX5FNC8_9BACL</name>
<gene>
    <name evidence="2" type="ORF">C7R92_18380</name>
</gene>
<accession>A0ABX5FNC8</accession>
<dbReference type="GeneID" id="95752065"/>
<dbReference type="Proteomes" id="UP000241645">
    <property type="component" value="Unassembled WGS sequence"/>
</dbReference>
<sequence>MVIFLWVIGIYTLIGIGALVFHYFDVVRHIDRKDREIGARMFVFFLWSLYLWLRAVIKNHGIGIM</sequence>